<comment type="caution">
    <text evidence="5">The sequence shown here is derived from an EMBL/GenBank/DDBJ whole genome shotgun (WGS) entry which is preliminary data.</text>
</comment>
<dbReference type="EMBL" id="JACBZT010000001">
    <property type="protein sequence ID" value="NYJ08695.1"/>
    <property type="molecule type" value="Genomic_DNA"/>
</dbReference>
<proteinExistence type="inferred from homology"/>
<dbReference type="InterPro" id="IPR025110">
    <property type="entry name" value="AMP-bd_C"/>
</dbReference>
<evidence type="ECO:0000259" key="4">
    <source>
        <dbReference type="Pfam" id="PF13193"/>
    </source>
</evidence>
<dbReference type="PANTHER" id="PTHR43201">
    <property type="entry name" value="ACYL-COA SYNTHETASE"/>
    <property type="match status" value="1"/>
</dbReference>
<evidence type="ECO:0000259" key="3">
    <source>
        <dbReference type="Pfam" id="PF00501"/>
    </source>
</evidence>
<dbReference type="GO" id="GO:0006631">
    <property type="term" value="P:fatty acid metabolic process"/>
    <property type="evidence" value="ECO:0007669"/>
    <property type="project" value="TreeGrafter"/>
</dbReference>
<dbReference type="Pfam" id="PF13193">
    <property type="entry name" value="AMP-binding_C"/>
    <property type="match status" value="1"/>
</dbReference>
<dbReference type="SUPFAM" id="SSF56801">
    <property type="entry name" value="Acetyl-CoA synthetase-like"/>
    <property type="match status" value="1"/>
</dbReference>
<accession>A0A853CL86</accession>
<dbReference type="GO" id="GO:0031956">
    <property type="term" value="F:medium-chain fatty acid-CoA ligase activity"/>
    <property type="evidence" value="ECO:0007669"/>
    <property type="project" value="TreeGrafter"/>
</dbReference>
<dbReference type="Pfam" id="PF00501">
    <property type="entry name" value="AMP-binding"/>
    <property type="match status" value="1"/>
</dbReference>
<evidence type="ECO:0000256" key="2">
    <source>
        <dbReference type="ARBA" id="ARBA00022598"/>
    </source>
</evidence>
<dbReference type="PROSITE" id="PS00455">
    <property type="entry name" value="AMP_BINDING"/>
    <property type="match status" value="1"/>
</dbReference>
<evidence type="ECO:0000313" key="6">
    <source>
        <dbReference type="Proteomes" id="UP000541969"/>
    </source>
</evidence>
<evidence type="ECO:0000313" key="5">
    <source>
        <dbReference type="EMBL" id="NYJ08695.1"/>
    </source>
</evidence>
<comment type="similarity">
    <text evidence="1">Belongs to the ATP-dependent AMP-binding enzyme family.</text>
</comment>
<keyword evidence="6" id="KW-1185">Reference proteome</keyword>
<dbReference type="InterPro" id="IPR000873">
    <property type="entry name" value="AMP-dep_synth/lig_dom"/>
</dbReference>
<name>A0A853CL86_9ACTN</name>
<dbReference type="InterPro" id="IPR020845">
    <property type="entry name" value="AMP-binding_CS"/>
</dbReference>
<protein>
    <submittedName>
        <fullName evidence="5">Acyl-CoA synthetase (AMP-forming)/AMP-acid ligase II</fullName>
    </submittedName>
</protein>
<dbReference type="InterPro" id="IPR045851">
    <property type="entry name" value="AMP-bd_C_sf"/>
</dbReference>
<dbReference type="AlphaFoldDB" id="A0A853CL86"/>
<dbReference type="PANTHER" id="PTHR43201:SF5">
    <property type="entry name" value="MEDIUM-CHAIN ACYL-COA LIGASE ACSF2, MITOCHONDRIAL"/>
    <property type="match status" value="1"/>
</dbReference>
<dbReference type="InterPro" id="IPR042099">
    <property type="entry name" value="ANL_N_sf"/>
</dbReference>
<reference evidence="5 6" key="1">
    <citation type="submission" date="2020-07" db="EMBL/GenBank/DDBJ databases">
        <title>Sequencing the genomes of 1000 actinobacteria strains.</title>
        <authorList>
            <person name="Klenk H.-P."/>
        </authorList>
    </citation>
    <scope>NUCLEOTIDE SEQUENCE [LARGE SCALE GENOMIC DNA]</scope>
    <source>
        <strain evidence="5 6">DSM 104001</strain>
    </source>
</reference>
<dbReference type="Gene3D" id="3.30.300.30">
    <property type="match status" value="1"/>
</dbReference>
<dbReference type="Gene3D" id="3.40.50.12780">
    <property type="entry name" value="N-terminal domain of ligase-like"/>
    <property type="match status" value="1"/>
</dbReference>
<dbReference type="RefSeq" id="WP_179721486.1">
    <property type="nucleotide sequence ID" value="NZ_JACBZT010000001.1"/>
</dbReference>
<gene>
    <name evidence="5" type="ORF">GGQ55_004973</name>
</gene>
<dbReference type="Proteomes" id="UP000541969">
    <property type="component" value="Unassembled WGS sequence"/>
</dbReference>
<organism evidence="5 6">
    <name type="scientific">Petropleomorpha daqingensis</name>
    <dbReference type="NCBI Taxonomy" id="2026353"/>
    <lineage>
        <taxon>Bacteria</taxon>
        <taxon>Bacillati</taxon>
        <taxon>Actinomycetota</taxon>
        <taxon>Actinomycetes</taxon>
        <taxon>Geodermatophilales</taxon>
        <taxon>Geodermatophilaceae</taxon>
        <taxon>Petropleomorpha</taxon>
    </lineage>
</organism>
<keyword evidence="2 5" id="KW-0436">Ligase</keyword>
<sequence length="513" mass="55577">MSASPWPIGHLFAHAARRWPDAPCWVSVDGRSRTFREVDERIDRLCDALAARGVGRGTRIAVLDTDSFAYAELLGACLKLGATSVPVNYRLAPYEIENILGRAEPEWFFVGERYVETARKVVGTLPGECRLWSLDGSLADDVEALVAEGRPVPPDVVPDDDDVLCIMFTSGTTGLPKGVVQSHRMLKRMLFLGQETKPPTGSVRYTASPIFHVAGWILVANAVSQGATSLIHPQFEADVVAGAISSGLLTGAFLVPTMIQQVLEVDTGPGSAERLDTLLYGSAPMPPSLLRRALERWPEVAFWNMFGAGTESGLQTLLRPDDHRRALAGEEHLLGSVGQPVLGVDLRILDDDGFECPPGVVGHVAARTDSMMAGYLDMPELTATTLHDGWFFGGDRGWLDERGYLYLGGRSRDMIVRGGENIYVAEVEQVLTDVPGVADAAVVGRPDDTWGEVVVAFVEHRDAPAPSVADLEALCRARLAGYKVPVEYHVLPVLPRNPTGKVRKNQLLDLVGG</sequence>
<feature type="domain" description="AMP-binding enzyme C-terminal" evidence="4">
    <location>
        <begin position="426"/>
        <end position="501"/>
    </location>
</feature>
<feature type="domain" description="AMP-dependent synthetase/ligase" evidence="3">
    <location>
        <begin position="12"/>
        <end position="376"/>
    </location>
</feature>
<evidence type="ECO:0000256" key="1">
    <source>
        <dbReference type="ARBA" id="ARBA00006432"/>
    </source>
</evidence>